<feature type="region of interest" description="Disordered" evidence="7">
    <location>
        <begin position="1248"/>
        <end position="1357"/>
    </location>
</feature>
<dbReference type="PANTHER" id="PTHR10799">
    <property type="entry name" value="SNF2/RAD54 HELICASE FAMILY"/>
    <property type="match status" value="1"/>
</dbReference>
<accession>A0A7S4UWE7</accession>
<dbReference type="InterPro" id="IPR027417">
    <property type="entry name" value="P-loop_NTPase"/>
</dbReference>
<dbReference type="PROSITE" id="PS00690">
    <property type="entry name" value="DEAH_ATP_HELICASE"/>
    <property type="match status" value="1"/>
</dbReference>
<dbReference type="Pfam" id="PF00628">
    <property type="entry name" value="PHD"/>
    <property type="match status" value="1"/>
</dbReference>
<feature type="domain" description="Helicase ATP-binding" evidence="9">
    <location>
        <begin position="423"/>
        <end position="589"/>
    </location>
</feature>
<dbReference type="Pfam" id="PF00176">
    <property type="entry name" value="SNF2-rel_dom"/>
    <property type="match status" value="1"/>
</dbReference>
<feature type="compositionally biased region" description="Basic and acidic residues" evidence="7">
    <location>
        <begin position="1248"/>
        <end position="1273"/>
    </location>
</feature>
<feature type="region of interest" description="Disordered" evidence="7">
    <location>
        <begin position="1"/>
        <end position="69"/>
    </location>
</feature>
<dbReference type="InterPro" id="IPR049730">
    <property type="entry name" value="SNF2/RAD54-like_C"/>
</dbReference>
<feature type="compositionally biased region" description="Low complexity" evidence="7">
    <location>
        <begin position="1059"/>
        <end position="1084"/>
    </location>
</feature>
<dbReference type="InterPro" id="IPR019786">
    <property type="entry name" value="Zinc_finger_PHD-type_CS"/>
</dbReference>
<dbReference type="InterPro" id="IPR001650">
    <property type="entry name" value="Helicase_C-like"/>
</dbReference>
<evidence type="ECO:0000259" key="9">
    <source>
        <dbReference type="PROSITE" id="PS51192"/>
    </source>
</evidence>
<dbReference type="CDD" id="cd17919">
    <property type="entry name" value="DEXHc_Snf"/>
    <property type="match status" value="1"/>
</dbReference>
<dbReference type="GO" id="GO:0005634">
    <property type="term" value="C:nucleus"/>
    <property type="evidence" value="ECO:0007669"/>
    <property type="project" value="UniProtKB-SubCell"/>
</dbReference>
<evidence type="ECO:0000256" key="4">
    <source>
        <dbReference type="ARBA" id="ARBA00022801"/>
    </source>
</evidence>
<dbReference type="Gene3D" id="3.40.50.10810">
    <property type="entry name" value="Tandem AAA-ATPase domain"/>
    <property type="match status" value="1"/>
</dbReference>
<dbReference type="SMART" id="SM00490">
    <property type="entry name" value="HELICc"/>
    <property type="match status" value="1"/>
</dbReference>
<dbReference type="PROSITE" id="PS50016">
    <property type="entry name" value="ZF_PHD_2"/>
    <property type="match status" value="1"/>
</dbReference>
<name>A0A7S4UWE7_9DINO</name>
<evidence type="ECO:0000256" key="7">
    <source>
        <dbReference type="SAM" id="MobiDB-lite"/>
    </source>
</evidence>
<dbReference type="PROSITE" id="PS01359">
    <property type="entry name" value="ZF_PHD_1"/>
    <property type="match status" value="1"/>
</dbReference>
<dbReference type="GO" id="GO:0008270">
    <property type="term" value="F:zinc ion binding"/>
    <property type="evidence" value="ECO:0007669"/>
    <property type="project" value="UniProtKB-KW"/>
</dbReference>
<organism evidence="11">
    <name type="scientific">Alexandrium monilatum</name>
    <dbReference type="NCBI Taxonomy" id="311494"/>
    <lineage>
        <taxon>Eukaryota</taxon>
        <taxon>Sar</taxon>
        <taxon>Alveolata</taxon>
        <taxon>Dinophyceae</taxon>
        <taxon>Gonyaulacales</taxon>
        <taxon>Pyrocystaceae</taxon>
        <taxon>Alexandrium</taxon>
    </lineage>
</organism>
<dbReference type="Gene3D" id="3.40.50.300">
    <property type="entry name" value="P-loop containing nucleotide triphosphate hydrolases"/>
    <property type="match status" value="2"/>
</dbReference>
<keyword evidence="4" id="KW-0378">Hydrolase</keyword>
<dbReference type="GO" id="GO:0005524">
    <property type="term" value="F:ATP binding"/>
    <property type="evidence" value="ECO:0007669"/>
    <property type="project" value="InterPro"/>
</dbReference>
<feature type="compositionally biased region" description="Basic and acidic residues" evidence="7">
    <location>
        <begin position="1316"/>
        <end position="1332"/>
    </location>
</feature>
<gene>
    <name evidence="11" type="ORF">AMON00008_LOCUS15629</name>
</gene>
<feature type="region of interest" description="Disordered" evidence="7">
    <location>
        <begin position="187"/>
        <end position="210"/>
    </location>
</feature>
<dbReference type="SUPFAM" id="SSF52540">
    <property type="entry name" value="P-loop containing nucleoside triphosphate hydrolases"/>
    <property type="match status" value="2"/>
</dbReference>
<feature type="compositionally biased region" description="Polar residues" evidence="7">
    <location>
        <begin position="43"/>
        <end position="53"/>
    </location>
</feature>
<dbReference type="InterPro" id="IPR002464">
    <property type="entry name" value="DNA/RNA_helicase_DEAH_CS"/>
</dbReference>
<reference evidence="11" key="1">
    <citation type="submission" date="2021-01" db="EMBL/GenBank/DDBJ databases">
        <authorList>
            <person name="Corre E."/>
            <person name="Pelletier E."/>
            <person name="Niang G."/>
            <person name="Scheremetjew M."/>
            <person name="Finn R."/>
            <person name="Kale V."/>
            <person name="Holt S."/>
            <person name="Cochrane G."/>
            <person name="Meng A."/>
            <person name="Brown T."/>
            <person name="Cohen L."/>
        </authorList>
    </citation>
    <scope>NUCLEOTIDE SEQUENCE</scope>
    <source>
        <strain evidence="11">CCMP3105</strain>
    </source>
</reference>
<dbReference type="InterPro" id="IPR038718">
    <property type="entry name" value="SNF2-like_sf"/>
</dbReference>
<dbReference type="InterPro" id="IPR013083">
    <property type="entry name" value="Znf_RING/FYVE/PHD"/>
</dbReference>
<sequence>MATPLPLAVDAAGAAAQAPAAQAELAASGEVGHRSEEAGEPVSCTSSPEATNQEAEEDDDDNVPLTRSCQTSPGAIHIAASPRSLASAELKWDPVDQRFMFRYAAPGGRSVAFQTTVRKSGGCKAKAEHICRLCYAMFEAGASKENVTLYRDELYAAAWTGASLPEPPAVGPRVCDRVPAQKVLASKVHQAQKKTKGPKPGAAQPAAGGGPGEGFCEVCQRGGRLLLCDKCPRGFHASCIRRYVDREELGEGAEWICPLCSRGAGALSGLKQLDLKPEDMAARMAEAARRDRRQRRAAERRRDGFLAKRLALVETFAGRGALARLQRLAADPAPAALEVGSLVLADGTEARLGLVMAQTSPSTYLVADLGSGAETSLERSRLVPAAVGEAEGPGDLLGRARRPVLAEGCLLKDYQRAGVNWLIHAFHNRCGGILADDMGLGKTVQALAFVSYLRSSGAARGPCLVVAPKGCAGNWVREAHRFVPHLSVGRLLGVARERQHSLEDDETWFGLKDVFITTYDCVVSTEDFFRRHFWSVVILDEAHRIKNQASRVRGVLDSVQSAGRLLLTGTPLQNNLRELFSLLCFLWPDVFAREEEIFDQCTVPTGADKAAAQEEAELPLVGELRAILSLVMLRRSKEDVIKLPPKVVHDIWLPMSACQAHWYRSLLKCRRMLAPRGLRALLKLVVRLRLLSNHPRCLVASAAEREALGQWGAVEPGELTDLAEGPPMSEVVISQSGKLAFLDKLLGHLHEQNVRLAPGWRRAFEERRKACREGCSTTGSSAAPPARDFRNGELFLREMHSWEPQRSSAEEPGKIAEDGAPRPHKVLIFSQFLSCLDLLEALCTWRGWRSLRMDGSTNRVLRELDMRDFNGDDEDYFVYLVATRAGGLGLNLTGANHVVIFDQDWNPHADHQAIDRAHRIGQRRPVTVYRLVQEWGVEERLVHGQERKLRMERRVVEGGASAGEPPASAQRGERLSGEEVVALLRYGEEAMRCFSGEDVTGCSLRHLLERPRQPLPEPGPEAGGDGVIGADSEDVLSEFGGVAEVFVDATCQTLEDEPSLSQESSASRRAAEPVAEAPVAQEPLRTSSGRVVRRTAVVDIPAPTPVRAMVKKAALRHCRICFACGSGSNRLEEQLLRPLDVFCDLCPKSYHSACLPPHAQPPVRGRWSCGWHECAECRRRASDCGGMLIHCVACPTALCYDCFPLDFRRVHPPAAFWSDLRSRGWQATPAKMAFFECNSCRSREEERKRTRLRQEELEAHDGRRKRTSQEERLSLAAAKLGMEEPQARRRTGSPGGGLGTALGTAPPEQRATAAASEERSRSRSPRPRERVRPRGCGALQQCGGAGSARSTMVRREE</sequence>
<evidence type="ECO:0000313" key="11">
    <source>
        <dbReference type="EMBL" id="CAE4576009.1"/>
    </source>
</evidence>
<dbReference type="InterPro" id="IPR001965">
    <property type="entry name" value="Znf_PHD"/>
</dbReference>
<dbReference type="InterPro" id="IPR011011">
    <property type="entry name" value="Znf_FYVE_PHD"/>
</dbReference>
<evidence type="ECO:0000256" key="3">
    <source>
        <dbReference type="ARBA" id="ARBA00022771"/>
    </source>
</evidence>
<dbReference type="SUPFAM" id="SSF57903">
    <property type="entry name" value="FYVE/PHD zinc finger"/>
    <property type="match status" value="2"/>
</dbReference>
<dbReference type="InterPro" id="IPR019787">
    <property type="entry name" value="Znf_PHD-finger"/>
</dbReference>
<evidence type="ECO:0000256" key="5">
    <source>
        <dbReference type="ARBA" id="ARBA00022833"/>
    </source>
</evidence>
<feature type="domain" description="PHD-type" evidence="8">
    <location>
        <begin position="213"/>
        <end position="263"/>
    </location>
</feature>
<dbReference type="InterPro" id="IPR014001">
    <property type="entry name" value="Helicase_ATP-bd"/>
</dbReference>
<dbReference type="InterPro" id="IPR000330">
    <property type="entry name" value="SNF2_N"/>
</dbReference>
<feature type="domain" description="Helicase C-terminal" evidence="10">
    <location>
        <begin position="795"/>
        <end position="974"/>
    </location>
</feature>
<proteinExistence type="predicted"/>
<dbReference type="GO" id="GO:0016787">
    <property type="term" value="F:hydrolase activity"/>
    <property type="evidence" value="ECO:0007669"/>
    <property type="project" value="UniProtKB-KW"/>
</dbReference>
<dbReference type="PROSITE" id="PS51194">
    <property type="entry name" value="HELICASE_CTER"/>
    <property type="match status" value="1"/>
</dbReference>
<evidence type="ECO:0000256" key="6">
    <source>
        <dbReference type="PROSITE-ProRule" id="PRU00146"/>
    </source>
</evidence>
<dbReference type="SMART" id="SM00487">
    <property type="entry name" value="DEXDc"/>
    <property type="match status" value="1"/>
</dbReference>
<feature type="compositionally biased region" description="Low complexity" evidence="7">
    <location>
        <begin position="1"/>
        <end position="30"/>
    </location>
</feature>
<evidence type="ECO:0000256" key="1">
    <source>
        <dbReference type="ARBA" id="ARBA00004123"/>
    </source>
</evidence>
<evidence type="ECO:0000256" key="2">
    <source>
        <dbReference type="ARBA" id="ARBA00022723"/>
    </source>
</evidence>
<dbReference type="SMART" id="SM00249">
    <property type="entry name" value="PHD"/>
    <property type="match status" value="2"/>
</dbReference>
<protein>
    <recommendedName>
        <fullName evidence="12">Transcriptional regulator ATRX</fullName>
    </recommendedName>
</protein>
<keyword evidence="3 6" id="KW-0863">Zinc-finger</keyword>
<keyword evidence="2" id="KW-0479">Metal-binding</keyword>
<evidence type="ECO:0000259" key="10">
    <source>
        <dbReference type="PROSITE" id="PS51194"/>
    </source>
</evidence>
<dbReference type="EMBL" id="HBNR01023369">
    <property type="protein sequence ID" value="CAE4576009.1"/>
    <property type="molecule type" value="Transcribed_RNA"/>
</dbReference>
<dbReference type="Gene3D" id="3.30.40.10">
    <property type="entry name" value="Zinc/RING finger domain, C3HC4 (zinc finger)"/>
    <property type="match status" value="2"/>
</dbReference>
<dbReference type="PROSITE" id="PS51192">
    <property type="entry name" value="HELICASE_ATP_BIND_1"/>
    <property type="match status" value="1"/>
</dbReference>
<dbReference type="CDD" id="cd18793">
    <property type="entry name" value="SF2_C_SNF"/>
    <property type="match status" value="1"/>
</dbReference>
<evidence type="ECO:0008006" key="12">
    <source>
        <dbReference type="Google" id="ProtNLM"/>
    </source>
</evidence>
<keyword evidence="5" id="KW-0862">Zinc</keyword>
<dbReference type="Pfam" id="PF00271">
    <property type="entry name" value="Helicase_C"/>
    <property type="match status" value="1"/>
</dbReference>
<comment type="subcellular location">
    <subcellularLocation>
        <location evidence="1">Nucleus</location>
    </subcellularLocation>
</comment>
<feature type="region of interest" description="Disordered" evidence="7">
    <location>
        <begin position="1055"/>
        <end position="1086"/>
    </location>
</feature>
<feature type="compositionally biased region" description="Low complexity" evidence="7">
    <location>
        <begin position="1301"/>
        <end position="1315"/>
    </location>
</feature>
<evidence type="ECO:0000259" key="8">
    <source>
        <dbReference type="PROSITE" id="PS50016"/>
    </source>
</evidence>